<reference evidence="1 2" key="1">
    <citation type="submission" date="2019-04" db="EMBL/GenBank/DDBJ databases">
        <title>High contiguity whole genome sequence and gene annotation resource for two Venturia nashicola isolates.</title>
        <authorList>
            <person name="Prokchorchik M."/>
            <person name="Won K."/>
            <person name="Lee Y."/>
            <person name="Choi E.D."/>
            <person name="Segonzac C."/>
            <person name="Sohn K.H."/>
        </authorList>
    </citation>
    <scope>NUCLEOTIDE SEQUENCE [LARGE SCALE GENOMIC DNA]</scope>
    <source>
        <strain evidence="1 2">PRI2</strain>
    </source>
</reference>
<evidence type="ECO:0000313" key="2">
    <source>
        <dbReference type="Proteomes" id="UP000298493"/>
    </source>
</evidence>
<comment type="caution">
    <text evidence="1">The sequence shown here is derived from an EMBL/GenBank/DDBJ whole genome shotgun (WGS) entry which is preliminary data.</text>
</comment>
<protein>
    <submittedName>
        <fullName evidence="1">Uncharacterized protein</fullName>
    </submittedName>
</protein>
<name>A0A4Z1PEE5_9PEZI</name>
<dbReference type="Proteomes" id="UP000298493">
    <property type="component" value="Unassembled WGS sequence"/>
</dbReference>
<organism evidence="1 2">
    <name type="scientific">Venturia nashicola</name>
    <dbReference type="NCBI Taxonomy" id="86259"/>
    <lineage>
        <taxon>Eukaryota</taxon>
        <taxon>Fungi</taxon>
        <taxon>Dikarya</taxon>
        <taxon>Ascomycota</taxon>
        <taxon>Pezizomycotina</taxon>
        <taxon>Dothideomycetes</taxon>
        <taxon>Pleosporomycetidae</taxon>
        <taxon>Venturiales</taxon>
        <taxon>Venturiaceae</taxon>
        <taxon>Venturia</taxon>
    </lineage>
</organism>
<dbReference type="AlphaFoldDB" id="A0A4Z1PEE5"/>
<dbReference type="EMBL" id="SNSC02000003">
    <property type="protein sequence ID" value="TID25839.1"/>
    <property type="molecule type" value="Genomic_DNA"/>
</dbReference>
<keyword evidence="2" id="KW-1185">Reference proteome</keyword>
<proteinExistence type="predicted"/>
<sequence length="139" mass="15654">MLSDMMGEEGEFAKDVAMALIPEFGYERPDDKYQCGGCQDSNYELLPSSGRLLRGAVIKISTQLIYKQMTHGLFKKMMNGEGEVHTLDDQCGEDEQFWRVQDVDGAFFQLEKDEFCASCISFEGMMPKAGGKSSDYCIR</sequence>
<gene>
    <name evidence="1" type="ORF">E6O75_ATG03702</name>
</gene>
<evidence type="ECO:0000313" key="1">
    <source>
        <dbReference type="EMBL" id="TID25839.1"/>
    </source>
</evidence>
<accession>A0A4Z1PEE5</accession>